<dbReference type="InterPro" id="IPR011650">
    <property type="entry name" value="Peptidase_M20_dimer"/>
</dbReference>
<dbReference type="AlphaFoldDB" id="A0AAW1R848"/>
<protein>
    <recommendedName>
        <fullName evidence="8">Peptidase M20 dimerisation domain-containing protein</fullName>
    </recommendedName>
</protein>
<sequence length="450" mass="47662">MPGTVHAALWTLSLLAFADQAVGISVDAIKGTDVVRQLKHLATYSDSPAPSVTRLVYTAQDKEARKYIKQLMKDAGLTIREDAIGNTFARWAGADSSQGAVATGSHADSLILGGPYDGCLGVVGGIAAVAGLKAAGFKPQKPIEVIMFTSEEGDRFSHACLGSLIMTNIMSAEFMDKLIDMNGTSFLEAANKAGYHAASNQEFREKVKIKDGSVDAFVELHIEQGPILEDEGYELAVVTHISAPSLLKVNFWGKGGHAGGMPMRDRNDAALAAAELALAVEKAALDTGSLDTVGTSGKWSITPNLFNSIPRASQLDIDIRDIDKDRRDSVVEATKAAAAAVAKKRNVGVSMEFLYNLPPASSAPEIMDAVETAAKAIGASYKKMKSMAYHDAAVMGQITKTGMIFIPSHNGLSHHPDEYSSPEDIERGVRALALTLAQLAGSAEEADSEL</sequence>
<dbReference type="InterPro" id="IPR036264">
    <property type="entry name" value="Bact_exopeptidase_dim_dom"/>
</dbReference>
<evidence type="ECO:0000256" key="7">
    <source>
        <dbReference type="SAM" id="SignalP"/>
    </source>
</evidence>
<feature type="chain" id="PRO_5043373968" description="Peptidase M20 dimerisation domain-containing protein" evidence="7">
    <location>
        <begin position="24"/>
        <end position="450"/>
    </location>
</feature>
<evidence type="ECO:0000259" key="8">
    <source>
        <dbReference type="Pfam" id="PF07687"/>
    </source>
</evidence>
<dbReference type="Gene3D" id="3.30.70.360">
    <property type="match status" value="1"/>
</dbReference>
<dbReference type="PIRSF" id="PIRSF001235">
    <property type="entry name" value="Amidase_carbamoylase"/>
    <property type="match status" value="1"/>
</dbReference>
<evidence type="ECO:0000256" key="5">
    <source>
        <dbReference type="ARBA" id="ARBA00022801"/>
    </source>
</evidence>
<dbReference type="PANTHER" id="PTHR32494">
    <property type="entry name" value="ALLANTOATE DEIMINASE-RELATED"/>
    <property type="match status" value="1"/>
</dbReference>
<dbReference type="GO" id="GO:0016813">
    <property type="term" value="F:hydrolase activity, acting on carbon-nitrogen (but not peptide) bonds, in linear amidines"/>
    <property type="evidence" value="ECO:0007669"/>
    <property type="project" value="InterPro"/>
</dbReference>
<keyword evidence="5" id="KW-0378">Hydrolase</keyword>
<dbReference type="InterPro" id="IPR010158">
    <property type="entry name" value="Amidase_Cbmase"/>
</dbReference>
<dbReference type="Gene3D" id="3.40.630.10">
    <property type="entry name" value="Zn peptidases"/>
    <property type="match status" value="1"/>
</dbReference>
<accession>A0AAW1R848</accession>
<evidence type="ECO:0000256" key="6">
    <source>
        <dbReference type="ARBA" id="ARBA00023211"/>
    </source>
</evidence>
<dbReference type="SUPFAM" id="SSF53187">
    <property type="entry name" value="Zn-dependent exopeptidases"/>
    <property type="match status" value="1"/>
</dbReference>
<dbReference type="Proteomes" id="UP001489004">
    <property type="component" value="Unassembled WGS sequence"/>
</dbReference>
<keyword evidence="7" id="KW-0732">Signal</keyword>
<keyword evidence="10" id="KW-1185">Reference proteome</keyword>
<keyword evidence="3" id="KW-0659">Purine metabolism</keyword>
<evidence type="ECO:0000256" key="1">
    <source>
        <dbReference type="ARBA" id="ARBA00001936"/>
    </source>
</evidence>
<name>A0AAW1R848_9CHLO</name>
<reference evidence="9 10" key="1">
    <citation type="journal article" date="2024" name="Nat. Commun.">
        <title>Phylogenomics reveals the evolutionary origins of lichenization in chlorophyte algae.</title>
        <authorList>
            <person name="Puginier C."/>
            <person name="Libourel C."/>
            <person name="Otte J."/>
            <person name="Skaloud P."/>
            <person name="Haon M."/>
            <person name="Grisel S."/>
            <person name="Petersen M."/>
            <person name="Berrin J.G."/>
            <person name="Delaux P.M."/>
            <person name="Dal Grande F."/>
            <person name="Keller J."/>
        </authorList>
    </citation>
    <scope>NUCLEOTIDE SEQUENCE [LARGE SCALE GENOMIC DNA]</scope>
    <source>
        <strain evidence="9 10">SAG 2043</strain>
    </source>
</reference>
<dbReference type="GO" id="GO:0006144">
    <property type="term" value="P:purine nucleobase metabolic process"/>
    <property type="evidence" value="ECO:0007669"/>
    <property type="project" value="UniProtKB-KW"/>
</dbReference>
<feature type="domain" description="Peptidase M20 dimerisation" evidence="8">
    <location>
        <begin position="248"/>
        <end position="344"/>
    </location>
</feature>
<keyword evidence="6" id="KW-0464">Manganese</keyword>
<proteinExistence type="predicted"/>
<dbReference type="CDD" id="cd03884">
    <property type="entry name" value="M20_bAS"/>
    <property type="match status" value="1"/>
</dbReference>
<comment type="cofactor">
    <cofactor evidence="1">
        <name>Mn(2+)</name>
        <dbReference type="ChEBI" id="CHEBI:29035"/>
    </cofactor>
</comment>
<evidence type="ECO:0000313" key="9">
    <source>
        <dbReference type="EMBL" id="KAK9829715.1"/>
    </source>
</evidence>
<gene>
    <name evidence="9" type="ORF">WJX72_007508</name>
</gene>
<dbReference type="NCBIfam" id="TIGR01879">
    <property type="entry name" value="hydantase"/>
    <property type="match status" value="1"/>
</dbReference>
<dbReference type="Pfam" id="PF07687">
    <property type="entry name" value="M20_dimer"/>
    <property type="match status" value="1"/>
</dbReference>
<comment type="subunit">
    <text evidence="2">Homodimer.</text>
</comment>
<dbReference type="InterPro" id="IPR002933">
    <property type="entry name" value="Peptidase_M20"/>
</dbReference>
<dbReference type="PANTHER" id="PTHR32494:SF19">
    <property type="entry name" value="ALLANTOATE DEIMINASE-RELATED"/>
    <property type="match status" value="1"/>
</dbReference>
<evidence type="ECO:0000256" key="2">
    <source>
        <dbReference type="ARBA" id="ARBA00011738"/>
    </source>
</evidence>
<dbReference type="Pfam" id="PF01546">
    <property type="entry name" value="Peptidase_M20"/>
    <property type="match status" value="1"/>
</dbReference>
<keyword evidence="4" id="KW-0479">Metal-binding</keyword>
<evidence type="ECO:0000256" key="3">
    <source>
        <dbReference type="ARBA" id="ARBA00022631"/>
    </source>
</evidence>
<evidence type="ECO:0000313" key="10">
    <source>
        <dbReference type="Proteomes" id="UP001489004"/>
    </source>
</evidence>
<organism evidence="9 10">
    <name type="scientific">[Myrmecia] bisecta</name>
    <dbReference type="NCBI Taxonomy" id="41462"/>
    <lineage>
        <taxon>Eukaryota</taxon>
        <taxon>Viridiplantae</taxon>
        <taxon>Chlorophyta</taxon>
        <taxon>core chlorophytes</taxon>
        <taxon>Trebouxiophyceae</taxon>
        <taxon>Trebouxiales</taxon>
        <taxon>Trebouxiaceae</taxon>
        <taxon>Myrmecia</taxon>
    </lineage>
</organism>
<comment type="caution">
    <text evidence="9">The sequence shown here is derived from an EMBL/GenBank/DDBJ whole genome shotgun (WGS) entry which is preliminary data.</text>
</comment>
<dbReference type="GO" id="GO:0046872">
    <property type="term" value="F:metal ion binding"/>
    <property type="evidence" value="ECO:0007669"/>
    <property type="project" value="UniProtKB-KW"/>
</dbReference>
<dbReference type="SUPFAM" id="SSF55031">
    <property type="entry name" value="Bacterial exopeptidase dimerisation domain"/>
    <property type="match status" value="1"/>
</dbReference>
<feature type="signal peptide" evidence="7">
    <location>
        <begin position="1"/>
        <end position="23"/>
    </location>
</feature>
<evidence type="ECO:0000256" key="4">
    <source>
        <dbReference type="ARBA" id="ARBA00022723"/>
    </source>
</evidence>
<dbReference type="EMBL" id="JALJOR010000001">
    <property type="protein sequence ID" value="KAK9829715.1"/>
    <property type="molecule type" value="Genomic_DNA"/>
</dbReference>